<organism evidence="1 2">
    <name type="scientific">Pleurodeles waltl</name>
    <name type="common">Iberian ribbed newt</name>
    <dbReference type="NCBI Taxonomy" id="8319"/>
    <lineage>
        <taxon>Eukaryota</taxon>
        <taxon>Metazoa</taxon>
        <taxon>Chordata</taxon>
        <taxon>Craniata</taxon>
        <taxon>Vertebrata</taxon>
        <taxon>Euteleostomi</taxon>
        <taxon>Amphibia</taxon>
        <taxon>Batrachia</taxon>
        <taxon>Caudata</taxon>
        <taxon>Salamandroidea</taxon>
        <taxon>Salamandridae</taxon>
        <taxon>Pleurodelinae</taxon>
        <taxon>Pleurodeles</taxon>
    </lineage>
</organism>
<name>A0AAV7SIZ0_PLEWA</name>
<sequence>MAESHIHTLQSTKKRMEEEVQYFTNQHTLMAAKLEDQEGRVRWNNIRVVVFPEGAEVPSVDLFLEDLITLRSKRL</sequence>
<dbReference type="AlphaFoldDB" id="A0AAV7SIZ0"/>
<dbReference type="EMBL" id="JANPWB010000008">
    <property type="protein sequence ID" value="KAJ1164063.1"/>
    <property type="molecule type" value="Genomic_DNA"/>
</dbReference>
<evidence type="ECO:0000313" key="2">
    <source>
        <dbReference type="Proteomes" id="UP001066276"/>
    </source>
</evidence>
<evidence type="ECO:0000313" key="1">
    <source>
        <dbReference type="EMBL" id="KAJ1164063.1"/>
    </source>
</evidence>
<protein>
    <submittedName>
        <fullName evidence="1">Uncharacterized protein</fullName>
    </submittedName>
</protein>
<proteinExistence type="predicted"/>
<reference evidence="1" key="1">
    <citation type="journal article" date="2022" name="bioRxiv">
        <title>Sequencing and chromosome-scale assembly of the giantPleurodeles waltlgenome.</title>
        <authorList>
            <person name="Brown T."/>
            <person name="Elewa A."/>
            <person name="Iarovenko S."/>
            <person name="Subramanian E."/>
            <person name="Araus A.J."/>
            <person name="Petzold A."/>
            <person name="Susuki M."/>
            <person name="Suzuki K.-i.T."/>
            <person name="Hayashi T."/>
            <person name="Toyoda A."/>
            <person name="Oliveira C."/>
            <person name="Osipova E."/>
            <person name="Leigh N.D."/>
            <person name="Simon A."/>
            <person name="Yun M.H."/>
        </authorList>
    </citation>
    <scope>NUCLEOTIDE SEQUENCE</scope>
    <source>
        <strain evidence="1">20211129_DDA</strain>
        <tissue evidence="1">Liver</tissue>
    </source>
</reference>
<gene>
    <name evidence="1" type="ORF">NDU88_004510</name>
</gene>
<keyword evidence="2" id="KW-1185">Reference proteome</keyword>
<comment type="caution">
    <text evidence="1">The sequence shown here is derived from an EMBL/GenBank/DDBJ whole genome shotgun (WGS) entry which is preliminary data.</text>
</comment>
<dbReference type="Proteomes" id="UP001066276">
    <property type="component" value="Chromosome 4_2"/>
</dbReference>
<accession>A0AAV7SIZ0</accession>